<proteinExistence type="predicted"/>
<evidence type="ECO:0000256" key="1">
    <source>
        <dbReference type="SAM" id="MobiDB-lite"/>
    </source>
</evidence>
<accession>A0A5B8Y6N1</accession>
<keyword evidence="3" id="KW-1185">Reference proteome</keyword>
<dbReference type="Proteomes" id="UP000315995">
    <property type="component" value="Chromosome"/>
</dbReference>
<sequence>MADDFSSNSVLSERGERADDTKEALGPQICGHFVKVLKASSIFSIDHDQTKLAAEEFVDWVDAKLAEESQERFCLQMTEHNMFLDGKIIRIDQRSHGRIAPIRQLCLQADFNEVIFRKGITGGEMLQLAAEIKKVESGQRDSLDGFKLAHLELTLVAPEEQDEDEGVDDERRELIELYASLLVRCRNYFERIRHGAHPSVTDIKRIVQQITDSIDEHGDIFVGLINMKLLSGRDFVHASNCAVYSMLLASAVGLEPTIVVRCGMTALAQDVDKLSGTAEVASEIHVGDETHFQTNLASVAALTQTGTRDVLSALRLVTNYERGFPYNRPLPSTWYNDEMSPHLLSRIVEIARDYDILTQGFEGHSSMKPDLALQTMMQKMGSHYDPALMKLFVNRLGIFPVGTTVRLNDGRQALVIRSSPIDSDNKLSHATRPTVRLLDGTEELVDLSAASNKGLSIERILDDDEVAQRPSAFLLF</sequence>
<protein>
    <recommendedName>
        <fullName evidence="4">HD-GYP domain-containing protein</fullName>
    </recommendedName>
</protein>
<dbReference type="OrthoDB" id="9764337at2"/>
<feature type="compositionally biased region" description="Polar residues" evidence="1">
    <location>
        <begin position="1"/>
        <end position="11"/>
    </location>
</feature>
<organism evidence="2 3">
    <name type="scientific">Persicimonas caeni</name>
    <dbReference type="NCBI Taxonomy" id="2292766"/>
    <lineage>
        <taxon>Bacteria</taxon>
        <taxon>Deltaproteobacteria</taxon>
        <taxon>Bradymonadales</taxon>
        <taxon>Bradymonadaceae</taxon>
        <taxon>Persicimonas</taxon>
    </lineage>
</organism>
<gene>
    <name evidence="2" type="ORF">FIV42_16965</name>
</gene>
<dbReference type="RefSeq" id="WP_141198842.1">
    <property type="nucleotide sequence ID" value="NZ_CP041186.1"/>
</dbReference>
<feature type="region of interest" description="Disordered" evidence="1">
    <location>
        <begin position="1"/>
        <end position="22"/>
    </location>
</feature>
<dbReference type="Gene3D" id="1.10.3210.10">
    <property type="entry name" value="Hypothetical protein af1432"/>
    <property type="match status" value="2"/>
</dbReference>
<evidence type="ECO:0000313" key="3">
    <source>
        <dbReference type="Proteomes" id="UP000315995"/>
    </source>
</evidence>
<dbReference type="EMBL" id="CP041186">
    <property type="protein sequence ID" value="QDG52370.1"/>
    <property type="molecule type" value="Genomic_DNA"/>
</dbReference>
<feature type="compositionally biased region" description="Basic and acidic residues" evidence="1">
    <location>
        <begin position="13"/>
        <end position="22"/>
    </location>
</feature>
<dbReference type="AlphaFoldDB" id="A0A4Y6PVU7"/>
<name>A0A4Y6PVU7_PERCE</name>
<evidence type="ECO:0000313" key="2">
    <source>
        <dbReference type="EMBL" id="QDG52370.1"/>
    </source>
</evidence>
<dbReference type="SUPFAM" id="SSF109604">
    <property type="entry name" value="HD-domain/PDEase-like"/>
    <property type="match status" value="1"/>
</dbReference>
<reference evidence="2 3" key="1">
    <citation type="submission" date="2019-06" db="EMBL/GenBank/DDBJ databases">
        <title>Persicimonas caeni gen. nov., sp. nov., a predatory bacterium isolated from solar saltern.</title>
        <authorList>
            <person name="Wang S."/>
        </authorList>
    </citation>
    <scope>NUCLEOTIDE SEQUENCE [LARGE SCALE GENOMIC DNA]</scope>
    <source>
        <strain evidence="2 3">YN101</strain>
    </source>
</reference>
<evidence type="ECO:0008006" key="4">
    <source>
        <dbReference type="Google" id="ProtNLM"/>
    </source>
</evidence>
<accession>A0A4Y6PVU7</accession>